<dbReference type="EMBL" id="CM031834">
    <property type="protein sequence ID" value="KAG6692279.1"/>
    <property type="molecule type" value="Genomic_DNA"/>
</dbReference>
<proteinExistence type="predicted"/>
<dbReference type="GO" id="GO:0010089">
    <property type="term" value="P:xylem development"/>
    <property type="evidence" value="ECO:0007669"/>
    <property type="project" value="InterPro"/>
</dbReference>
<reference evidence="3" key="1">
    <citation type="submission" date="2021-01" db="EMBL/GenBank/DDBJ databases">
        <authorList>
            <person name="Lovell J.T."/>
            <person name="Bentley N."/>
            <person name="Bhattarai G."/>
            <person name="Jenkins J.W."/>
            <person name="Sreedasyam A."/>
            <person name="Alarcon Y."/>
            <person name="Bock C."/>
            <person name="Boston L."/>
            <person name="Carlson J."/>
            <person name="Cervantes K."/>
            <person name="Clermont K."/>
            <person name="Krom N."/>
            <person name="Kubenka K."/>
            <person name="Mamidi S."/>
            <person name="Mattison C."/>
            <person name="Monteros M."/>
            <person name="Pisani C."/>
            <person name="Plott C."/>
            <person name="Rajasekar S."/>
            <person name="Rhein H.S."/>
            <person name="Rohla C."/>
            <person name="Song M."/>
            <person name="Hilaire R.S."/>
            <person name="Shu S."/>
            <person name="Wells L."/>
            <person name="Wang X."/>
            <person name="Webber J."/>
            <person name="Heerema R.J."/>
            <person name="Klein P."/>
            <person name="Conner P."/>
            <person name="Grauke L."/>
            <person name="Grimwood J."/>
            <person name="Schmutz J."/>
            <person name="Randall J.J."/>
        </authorList>
    </citation>
    <scope>NUCLEOTIDE SEQUENCE</scope>
    <source>
        <tissue evidence="3">Leaf</tissue>
    </source>
</reference>
<evidence type="ECO:0000313" key="3">
    <source>
        <dbReference type="EMBL" id="KAG6692279.1"/>
    </source>
</evidence>
<evidence type="ECO:0000256" key="1">
    <source>
        <dbReference type="SAM" id="MobiDB-lite"/>
    </source>
</evidence>
<organism evidence="3 4">
    <name type="scientific">Carya illinoinensis</name>
    <name type="common">Pecan</name>
    <dbReference type="NCBI Taxonomy" id="32201"/>
    <lineage>
        <taxon>Eukaryota</taxon>
        <taxon>Viridiplantae</taxon>
        <taxon>Streptophyta</taxon>
        <taxon>Embryophyta</taxon>
        <taxon>Tracheophyta</taxon>
        <taxon>Spermatophyta</taxon>
        <taxon>Magnoliopsida</taxon>
        <taxon>eudicotyledons</taxon>
        <taxon>Gunneridae</taxon>
        <taxon>Pentapetalae</taxon>
        <taxon>rosids</taxon>
        <taxon>fabids</taxon>
        <taxon>Fagales</taxon>
        <taxon>Juglandaceae</taxon>
        <taxon>Carya</taxon>
    </lineage>
</organism>
<dbReference type="PANTHER" id="PTHR35301:SF3">
    <property type="entry name" value="CLE03 PROTEIN"/>
    <property type="match status" value="1"/>
</dbReference>
<keyword evidence="2" id="KW-0812">Transmembrane</keyword>
<keyword evidence="2" id="KW-0472">Membrane</keyword>
<dbReference type="PANTHER" id="PTHR35301">
    <property type="entry name" value="CLAVATA3/ESR (CLE)-RELATED PROTEIN 41-RELATED"/>
    <property type="match status" value="1"/>
</dbReference>
<evidence type="ECO:0000313" key="4">
    <source>
        <dbReference type="Proteomes" id="UP000811246"/>
    </source>
</evidence>
<dbReference type="Proteomes" id="UP000811246">
    <property type="component" value="Chromosome 10"/>
</dbReference>
<evidence type="ECO:0000256" key="2">
    <source>
        <dbReference type="SAM" id="Phobius"/>
    </source>
</evidence>
<comment type="caution">
    <text evidence="3">The sequence shown here is derived from an EMBL/GenBank/DDBJ whole genome shotgun (WGS) entry which is preliminary data.</text>
</comment>
<dbReference type="GO" id="GO:0048046">
    <property type="term" value="C:apoplast"/>
    <property type="evidence" value="ECO:0007669"/>
    <property type="project" value="TreeGrafter"/>
</dbReference>
<accession>A0A922DWX7</accession>
<protein>
    <submittedName>
        <fullName evidence="3">Uncharacterized protein</fullName>
    </submittedName>
</protein>
<gene>
    <name evidence="3" type="ORF">I3842_10G107200</name>
</gene>
<sequence length="132" mass="14605">MILYRFHFACMAADIASPFLSSLTLFIILLLIPNPTIADTKHSFPPVTFRDGAMKRNAMEFTSRKHGVGKSKTESSTHKSLSVATNGIHVPSPGRRSGRFQTSRSSPLLPWQENIFDAEHEVPSGPNPISNR</sequence>
<feature type="region of interest" description="Disordered" evidence="1">
    <location>
        <begin position="63"/>
        <end position="105"/>
    </location>
</feature>
<dbReference type="AlphaFoldDB" id="A0A922DWX7"/>
<dbReference type="InterPro" id="IPR037495">
    <property type="entry name" value="CLE41/42/44"/>
</dbReference>
<keyword evidence="2" id="KW-1133">Transmembrane helix</keyword>
<feature type="transmembrane region" description="Helical" evidence="2">
    <location>
        <begin position="6"/>
        <end position="32"/>
    </location>
</feature>
<dbReference type="GO" id="GO:0033612">
    <property type="term" value="F:receptor serine/threonine kinase binding"/>
    <property type="evidence" value="ECO:0007669"/>
    <property type="project" value="InterPro"/>
</dbReference>
<name>A0A922DWX7_CARIL</name>